<dbReference type="AlphaFoldDB" id="A0AAV1LNJ8"/>
<evidence type="ECO:0000313" key="1">
    <source>
        <dbReference type="EMBL" id="CAK1595702.1"/>
    </source>
</evidence>
<accession>A0AAV1LNJ8</accession>
<comment type="caution">
    <text evidence="1">The sequence shown here is derived from an EMBL/GenBank/DDBJ whole genome shotgun (WGS) entry which is preliminary data.</text>
</comment>
<keyword evidence="2" id="KW-1185">Reference proteome</keyword>
<gene>
    <name evidence="1" type="ORF">PARMNEM_LOCUS15140</name>
</gene>
<evidence type="ECO:0000313" key="2">
    <source>
        <dbReference type="Proteomes" id="UP001314205"/>
    </source>
</evidence>
<name>A0AAV1LNJ8_9NEOP</name>
<dbReference type="EMBL" id="CAVLGL010000093">
    <property type="protein sequence ID" value="CAK1595702.1"/>
    <property type="molecule type" value="Genomic_DNA"/>
</dbReference>
<organism evidence="1 2">
    <name type="scientific">Parnassius mnemosyne</name>
    <name type="common">clouded apollo</name>
    <dbReference type="NCBI Taxonomy" id="213953"/>
    <lineage>
        <taxon>Eukaryota</taxon>
        <taxon>Metazoa</taxon>
        <taxon>Ecdysozoa</taxon>
        <taxon>Arthropoda</taxon>
        <taxon>Hexapoda</taxon>
        <taxon>Insecta</taxon>
        <taxon>Pterygota</taxon>
        <taxon>Neoptera</taxon>
        <taxon>Endopterygota</taxon>
        <taxon>Lepidoptera</taxon>
        <taxon>Glossata</taxon>
        <taxon>Ditrysia</taxon>
        <taxon>Papilionoidea</taxon>
        <taxon>Papilionidae</taxon>
        <taxon>Parnassiinae</taxon>
        <taxon>Parnassini</taxon>
        <taxon>Parnassius</taxon>
        <taxon>Driopa</taxon>
    </lineage>
</organism>
<dbReference type="Proteomes" id="UP001314205">
    <property type="component" value="Unassembled WGS sequence"/>
</dbReference>
<sequence length="137" mass="15882">MEYCCHIWTGAAKCHLEALDSVEKRAKRLIGDLDLVETNLVSLEHRRRIASLSVFYRMHFGECTQELHALIPPSPFHHRTTRRSAGLHPFVVDIPRIRTKRFASSFVMRTAKDWNNLPASIFPSEYNLGDKTMRFTI</sequence>
<reference evidence="1 2" key="1">
    <citation type="submission" date="2023-11" db="EMBL/GenBank/DDBJ databases">
        <authorList>
            <person name="Hedman E."/>
            <person name="Englund M."/>
            <person name="Stromberg M."/>
            <person name="Nyberg Akerstrom W."/>
            <person name="Nylinder S."/>
            <person name="Jareborg N."/>
            <person name="Kallberg Y."/>
            <person name="Kronander E."/>
        </authorList>
    </citation>
    <scope>NUCLEOTIDE SEQUENCE [LARGE SCALE GENOMIC DNA]</scope>
</reference>
<proteinExistence type="predicted"/>
<protein>
    <submittedName>
        <fullName evidence="1">Uncharacterized protein</fullName>
    </submittedName>
</protein>